<feature type="coiled-coil region" evidence="6">
    <location>
        <begin position="196"/>
        <end position="233"/>
    </location>
</feature>
<dbReference type="KEGG" id="bany:112046719"/>
<accession>A0A6J1N2P7</accession>
<sequence>MTVNLSPSRNVSYDQVKTIIDFMGQHVDFAAGSLRSLEARHASKTLWNELTKTLNDSRTGARKSCDGWSKYWSDFKSKLKNKVSILKKKKRSGSSQSKNIKPLTRLEKRALIILGPHFERKICKIQIDTFSSNNPPEVKLEGHNENGHNTFSNNLSESSEKQSDESNDSEDSNEDFEDNLDEENEPILHSIYPKWLVEIEKKRAEADLTRAKAEQLRANIAAKNSDAARVQADALKRMADAAVLQAEALAKIATLLDNNALRQIVPF</sequence>
<comment type="function">
    <text evidence="5">Involved in transvection phenomena (= synapsis-dependent gene expression), where the synaptic pairing of chromosomes carrying genes with which zeste interacts influences the expression of these genes. Zeste binds to DNA and stimulates transcription from a nearby promoter.</text>
</comment>
<protein>
    <recommendedName>
        <fullName evidence="2">Regulatory protein zeste</fullName>
    </recommendedName>
</protein>
<evidence type="ECO:0000259" key="8">
    <source>
        <dbReference type="Pfam" id="PF13873"/>
    </source>
</evidence>
<dbReference type="RefSeq" id="XP_023939248.1">
    <property type="nucleotide sequence ID" value="XM_024083480.2"/>
</dbReference>
<evidence type="ECO:0000256" key="7">
    <source>
        <dbReference type="SAM" id="MobiDB-lite"/>
    </source>
</evidence>
<feature type="region of interest" description="Disordered" evidence="7">
    <location>
        <begin position="133"/>
        <end position="183"/>
    </location>
</feature>
<dbReference type="OrthoDB" id="7354477at2759"/>
<evidence type="ECO:0000313" key="9">
    <source>
        <dbReference type="Proteomes" id="UP001652582"/>
    </source>
</evidence>
<feature type="domain" description="Myb/SANT-like DNA-binding" evidence="8">
    <location>
        <begin position="9"/>
        <end position="83"/>
    </location>
</feature>
<evidence type="ECO:0000256" key="4">
    <source>
        <dbReference type="ARBA" id="ARBA00023163"/>
    </source>
</evidence>
<evidence type="ECO:0000256" key="6">
    <source>
        <dbReference type="SAM" id="Coils"/>
    </source>
</evidence>
<keyword evidence="9" id="KW-1185">Reference proteome</keyword>
<evidence type="ECO:0000256" key="3">
    <source>
        <dbReference type="ARBA" id="ARBA00023015"/>
    </source>
</evidence>
<dbReference type="Proteomes" id="UP001652582">
    <property type="component" value="Chromosome 4"/>
</dbReference>
<evidence type="ECO:0000256" key="2">
    <source>
        <dbReference type="ARBA" id="ARBA00016807"/>
    </source>
</evidence>
<dbReference type="GeneID" id="112046719"/>
<evidence type="ECO:0000256" key="5">
    <source>
        <dbReference type="ARBA" id="ARBA00025466"/>
    </source>
</evidence>
<evidence type="ECO:0000313" key="10">
    <source>
        <dbReference type="RefSeq" id="XP_023939248.1"/>
    </source>
</evidence>
<dbReference type="AlphaFoldDB" id="A0A6J1N2P7"/>
<reference evidence="10" key="1">
    <citation type="submission" date="2025-08" db="UniProtKB">
        <authorList>
            <consortium name="RefSeq"/>
        </authorList>
    </citation>
    <scope>IDENTIFICATION</scope>
</reference>
<keyword evidence="3" id="KW-0805">Transcription regulation</keyword>
<keyword evidence="4" id="KW-0804">Transcription</keyword>
<gene>
    <name evidence="10" type="primary">LOC112046719</name>
</gene>
<comment type="subunit">
    <text evidence="1">Self-associates forming complexes of several hundred monomers.</text>
</comment>
<keyword evidence="6" id="KW-0175">Coiled coil</keyword>
<dbReference type="InterPro" id="IPR028002">
    <property type="entry name" value="Myb_DNA-bind_5"/>
</dbReference>
<feature type="compositionally biased region" description="Acidic residues" evidence="7">
    <location>
        <begin position="165"/>
        <end position="183"/>
    </location>
</feature>
<proteinExistence type="predicted"/>
<dbReference type="Pfam" id="PF13873">
    <property type="entry name" value="Myb_DNA-bind_5"/>
    <property type="match status" value="1"/>
</dbReference>
<organism evidence="9 10">
    <name type="scientific">Bicyclus anynana</name>
    <name type="common">Squinting bush brown butterfly</name>
    <dbReference type="NCBI Taxonomy" id="110368"/>
    <lineage>
        <taxon>Eukaryota</taxon>
        <taxon>Metazoa</taxon>
        <taxon>Ecdysozoa</taxon>
        <taxon>Arthropoda</taxon>
        <taxon>Hexapoda</taxon>
        <taxon>Insecta</taxon>
        <taxon>Pterygota</taxon>
        <taxon>Neoptera</taxon>
        <taxon>Endopterygota</taxon>
        <taxon>Lepidoptera</taxon>
        <taxon>Glossata</taxon>
        <taxon>Ditrysia</taxon>
        <taxon>Papilionoidea</taxon>
        <taxon>Nymphalidae</taxon>
        <taxon>Satyrinae</taxon>
        <taxon>Satyrini</taxon>
        <taxon>Mycalesina</taxon>
        <taxon>Bicyclus</taxon>
    </lineage>
</organism>
<name>A0A6J1N2P7_BICAN</name>
<evidence type="ECO:0000256" key="1">
    <source>
        <dbReference type="ARBA" id="ARBA00011764"/>
    </source>
</evidence>